<feature type="domain" description="HTH cro/C1-type" evidence="4">
    <location>
        <begin position="11"/>
        <end position="71"/>
    </location>
</feature>
<dbReference type="PROSITE" id="PS50943">
    <property type="entry name" value="HTH_CROC1"/>
    <property type="match status" value="1"/>
</dbReference>
<evidence type="ECO:0000256" key="2">
    <source>
        <dbReference type="ARBA" id="ARBA00023125"/>
    </source>
</evidence>
<accession>A0ABN8DQT0</accession>
<evidence type="ECO:0000256" key="3">
    <source>
        <dbReference type="ARBA" id="ARBA00023163"/>
    </source>
</evidence>
<evidence type="ECO:0000259" key="4">
    <source>
        <dbReference type="PROSITE" id="PS50943"/>
    </source>
</evidence>
<organism evidence="5 6">
    <name type="scientific">Vibrio hippocampi</name>
    <dbReference type="NCBI Taxonomy" id="654686"/>
    <lineage>
        <taxon>Bacteria</taxon>
        <taxon>Pseudomonadati</taxon>
        <taxon>Pseudomonadota</taxon>
        <taxon>Gammaproteobacteria</taxon>
        <taxon>Vibrionales</taxon>
        <taxon>Vibrionaceae</taxon>
        <taxon>Vibrio</taxon>
    </lineage>
</organism>
<reference evidence="5" key="1">
    <citation type="submission" date="2021-12" db="EMBL/GenBank/DDBJ databases">
        <authorList>
            <person name="Rodrigo-Torres L."/>
            <person name="Arahal R. D."/>
            <person name="Lucena T."/>
        </authorList>
    </citation>
    <scope>NUCLEOTIDE SEQUENCE</scope>
    <source>
        <strain evidence="5">CECT 8226</strain>
    </source>
</reference>
<dbReference type="EMBL" id="CAKLCM010000005">
    <property type="protein sequence ID" value="CAH0531238.1"/>
    <property type="molecule type" value="Genomic_DNA"/>
</dbReference>
<sequence>MNRNEKFGQRLRELRKEKEIAESRKWTCDQVGKAIGITPSGYTNYENSLRIPKLDVIEKIASFYNVSPSYIACFSDNKGNSNNESLLIMPQLTEQARAESASALGDFAVSPELLIKYSINKDELLNEIIKDNSMSPHLLKNDFIIIKKENFESLENLSFGIYCLKDSNNQLWIRWVKPELDGSYKVYPNNTTHYESYTFTKEEFSKFEVLGTIFKIIRTPRFDDL</sequence>
<dbReference type="PANTHER" id="PTHR40661:SF3">
    <property type="entry name" value="FELS-1 PROPHAGE TRANSCRIPTIONAL REGULATOR"/>
    <property type="match status" value="1"/>
</dbReference>
<name>A0ABN8DQT0_9VIBR</name>
<dbReference type="SUPFAM" id="SSF51306">
    <property type="entry name" value="LexA/Signal peptidase"/>
    <property type="match status" value="1"/>
</dbReference>
<dbReference type="Pfam" id="PF01381">
    <property type="entry name" value="HTH_3"/>
    <property type="match status" value="1"/>
</dbReference>
<gene>
    <name evidence="5" type="ORF">VHP8226_04175</name>
</gene>
<dbReference type="InterPro" id="IPR036286">
    <property type="entry name" value="LexA/Signal_pep-like_sf"/>
</dbReference>
<proteinExistence type="predicted"/>
<evidence type="ECO:0000256" key="1">
    <source>
        <dbReference type="ARBA" id="ARBA00023015"/>
    </source>
</evidence>
<dbReference type="InterPro" id="IPR010982">
    <property type="entry name" value="Lambda_DNA-bd_dom_sf"/>
</dbReference>
<protein>
    <recommendedName>
        <fullName evidence="4">HTH cro/C1-type domain-containing protein</fullName>
    </recommendedName>
</protein>
<keyword evidence="6" id="KW-1185">Reference proteome</keyword>
<dbReference type="PANTHER" id="PTHR40661">
    <property type="match status" value="1"/>
</dbReference>
<dbReference type="Gene3D" id="1.10.260.40">
    <property type="entry name" value="lambda repressor-like DNA-binding domains"/>
    <property type="match status" value="1"/>
</dbReference>
<keyword evidence="3" id="KW-0804">Transcription</keyword>
<dbReference type="RefSeq" id="WP_237487258.1">
    <property type="nucleotide sequence ID" value="NZ_CAKLCM010000005.1"/>
</dbReference>
<dbReference type="Gene3D" id="2.10.109.10">
    <property type="entry name" value="Umud Fragment, subunit A"/>
    <property type="match status" value="1"/>
</dbReference>
<comment type="caution">
    <text evidence="5">The sequence shown here is derived from an EMBL/GenBank/DDBJ whole genome shotgun (WGS) entry which is preliminary data.</text>
</comment>
<dbReference type="SUPFAM" id="SSF47413">
    <property type="entry name" value="lambda repressor-like DNA-binding domains"/>
    <property type="match status" value="1"/>
</dbReference>
<keyword evidence="1" id="KW-0805">Transcription regulation</keyword>
<keyword evidence="2" id="KW-0238">DNA-binding</keyword>
<dbReference type="SMART" id="SM00530">
    <property type="entry name" value="HTH_XRE"/>
    <property type="match status" value="1"/>
</dbReference>
<dbReference type="InterPro" id="IPR001387">
    <property type="entry name" value="Cro/C1-type_HTH"/>
</dbReference>
<evidence type="ECO:0000313" key="5">
    <source>
        <dbReference type="EMBL" id="CAH0531238.1"/>
    </source>
</evidence>
<evidence type="ECO:0000313" key="6">
    <source>
        <dbReference type="Proteomes" id="UP000838160"/>
    </source>
</evidence>
<dbReference type="CDD" id="cd00093">
    <property type="entry name" value="HTH_XRE"/>
    <property type="match status" value="1"/>
</dbReference>
<dbReference type="Proteomes" id="UP000838160">
    <property type="component" value="Unassembled WGS sequence"/>
</dbReference>